<dbReference type="GO" id="GO:0003700">
    <property type="term" value="F:DNA-binding transcription factor activity"/>
    <property type="evidence" value="ECO:0007669"/>
    <property type="project" value="TreeGrafter"/>
</dbReference>
<evidence type="ECO:0000313" key="6">
    <source>
        <dbReference type="Proteomes" id="UP000029525"/>
    </source>
</evidence>
<dbReference type="SUPFAM" id="SSF47413">
    <property type="entry name" value="lambda repressor-like DNA-binding domains"/>
    <property type="match status" value="1"/>
</dbReference>
<name>A0A096CL08_9BACT</name>
<evidence type="ECO:0000256" key="1">
    <source>
        <dbReference type="ARBA" id="ARBA00023015"/>
    </source>
</evidence>
<protein>
    <submittedName>
        <fullName evidence="5">LacI family transcriptional regulator</fullName>
    </submittedName>
</protein>
<dbReference type="SMART" id="SM00354">
    <property type="entry name" value="HTH_LACI"/>
    <property type="match status" value="1"/>
</dbReference>
<dbReference type="InterPro" id="IPR000843">
    <property type="entry name" value="HTH_LacI"/>
</dbReference>
<dbReference type="RefSeq" id="WP_036865635.1">
    <property type="nucleotide sequence ID" value="NZ_JRNQ01000001.1"/>
</dbReference>
<dbReference type="Proteomes" id="UP000029525">
    <property type="component" value="Unassembled WGS sequence"/>
</dbReference>
<dbReference type="InterPro" id="IPR046335">
    <property type="entry name" value="LacI/GalR-like_sensor"/>
</dbReference>
<sequence length="347" mass="39036">MDETAKITMKDIAKSLGVSVATVSRALQDNPRISPEKREQIRRYAEEHNFTPNILAENLRRSKVQPFKVIGVILPQFTHYYFSTILSGIEDTAFARGYQLMVAQSNEDFEREVKICQSFIKAQVCGVIVSQSKHTTNANHFKALQTKGIPLVFFDRISTSIDASRVVVDDYIGAFNAVTHLIETGCKHIAYYGTAVDLEIGKNRYNGYHDALRKHGFTLEESLIQRCDNREDAEAITPVLMQYPTPPDAFFAVNDDTAIGILYACKRMGYKVPEDISICGFTNGQRATACDPMLTTVEQRGYKVGEEATNILIDKVEGITPKNKIEKRIVRTRLILRGTTKKLEETP</sequence>
<dbReference type="PROSITE" id="PS50932">
    <property type="entry name" value="HTH_LACI_2"/>
    <property type="match status" value="1"/>
</dbReference>
<evidence type="ECO:0000256" key="2">
    <source>
        <dbReference type="ARBA" id="ARBA00023125"/>
    </source>
</evidence>
<dbReference type="SUPFAM" id="SSF53822">
    <property type="entry name" value="Periplasmic binding protein-like I"/>
    <property type="match status" value="1"/>
</dbReference>
<dbReference type="Pfam" id="PF13377">
    <property type="entry name" value="Peripla_BP_3"/>
    <property type="match status" value="1"/>
</dbReference>
<dbReference type="GO" id="GO:0000976">
    <property type="term" value="F:transcription cis-regulatory region binding"/>
    <property type="evidence" value="ECO:0007669"/>
    <property type="project" value="TreeGrafter"/>
</dbReference>
<dbReference type="CDD" id="cd01392">
    <property type="entry name" value="HTH_LacI"/>
    <property type="match status" value="1"/>
</dbReference>
<comment type="caution">
    <text evidence="5">The sequence shown here is derived from an EMBL/GenBank/DDBJ whole genome shotgun (WGS) entry which is preliminary data.</text>
</comment>
<dbReference type="PANTHER" id="PTHR30146">
    <property type="entry name" value="LACI-RELATED TRANSCRIPTIONAL REPRESSOR"/>
    <property type="match status" value="1"/>
</dbReference>
<dbReference type="OrthoDB" id="9803256at2"/>
<accession>A0A096CL08</accession>
<dbReference type="AlphaFoldDB" id="A0A096CL08"/>
<dbReference type="Gene3D" id="3.40.50.2300">
    <property type="match status" value="2"/>
</dbReference>
<proteinExistence type="predicted"/>
<dbReference type="Pfam" id="PF00356">
    <property type="entry name" value="LacI"/>
    <property type="match status" value="1"/>
</dbReference>
<evidence type="ECO:0000259" key="4">
    <source>
        <dbReference type="PROSITE" id="PS50932"/>
    </source>
</evidence>
<dbReference type="CDD" id="cd06267">
    <property type="entry name" value="PBP1_LacI_sugar_binding-like"/>
    <property type="match status" value="1"/>
</dbReference>
<gene>
    <name evidence="5" type="ORF">HMPREF0647_00040</name>
</gene>
<keyword evidence="1" id="KW-0805">Transcription regulation</keyword>
<dbReference type="EMBL" id="JRNQ01000001">
    <property type="protein sequence ID" value="KGF45984.1"/>
    <property type="molecule type" value="Genomic_DNA"/>
</dbReference>
<organism evidence="5 6">
    <name type="scientific">Prevotella bivia DNF00320</name>
    <dbReference type="NCBI Taxonomy" id="1401068"/>
    <lineage>
        <taxon>Bacteria</taxon>
        <taxon>Pseudomonadati</taxon>
        <taxon>Bacteroidota</taxon>
        <taxon>Bacteroidia</taxon>
        <taxon>Bacteroidales</taxon>
        <taxon>Prevotellaceae</taxon>
        <taxon>Prevotella</taxon>
    </lineage>
</organism>
<dbReference type="InterPro" id="IPR028082">
    <property type="entry name" value="Peripla_BP_I"/>
</dbReference>
<evidence type="ECO:0000313" key="5">
    <source>
        <dbReference type="EMBL" id="KGF45984.1"/>
    </source>
</evidence>
<keyword evidence="3" id="KW-0804">Transcription</keyword>
<keyword evidence="2" id="KW-0238">DNA-binding</keyword>
<feature type="domain" description="HTH lacI-type" evidence="4">
    <location>
        <begin position="7"/>
        <end position="61"/>
    </location>
</feature>
<dbReference type="Gene3D" id="1.10.260.40">
    <property type="entry name" value="lambda repressor-like DNA-binding domains"/>
    <property type="match status" value="1"/>
</dbReference>
<reference evidence="5 6" key="1">
    <citation type="submission" date="2014-07" db="EMBL/GenBank/DDBJ databases">
        <authorList>
            <person name="McCorrison J."/>
            <person name="Sanka R."/>
            <person name="Torralba M."/>
            <person name="Gillis M."/>
            <person name="Haft D.H."/>
            <person name="Methe B."/>
            <person name="Sutton G."/>
            <person name="Nelson K.E."/>
        </authorList>
    </citation>
    <scope>NUCLEOTIDE SEQUENCE [LARGE SCALE GENOMIC DNA]</scope>
    <source>
        <strain evidence="5 6">DNF00320</strain>
    </source>
</reference>
<dbReference type="InterPro" id="IPR010982">
    <property type="entry name" value="Lambda_DNA-bd_dom_sf"/>
</dbReference>
<evidence type="ECO:0000256" key="3">
    <source>
        <dbReference type="ARBA" id="ARBA00023163"/>
    </source>
</evidence>
<dbReference type="PANTHER" id="PTHR30146:SF109">
    <property type="entry name" value="HTH-TYPE TRANSCRIPTIONAL REGULATOR GALS"/>
    <property type="match status" value="1"/>
</dbReference>